<name>A0A1M7J8C4_9BACT</name>
<gene>
    <name evidence="1" type="ORF">SAMN05444266_108264</name>
</gene>
<dbReference type="STRING" id="1419482.SAMN05444266_108264"/>
<evidence type="ECO:0000313" key="1">
    <source>
        <dbReference type="EMBL" id="SHM49266.1"/>
    </source>
</evidence>
<dbReference type="Proteomes" id="UP000184420">
    <property type="component" value="Unassembled WGS sequence"/>
</dbReference>
<evidence type="ECO:0000313" key="2">
    <source>
        <dbReference type="Proteomes" id="UP000184420"/>
    </source>
</evidence>
<keyword evidence="2" id="KW-1185">Reference proteome</keyword>
<organism evidence="1 2">
    <name type="scientific">Chitinophaga jiangningensis</name>
    <dbReference type="NCBI Taxonomy" id="1419482"/>
    <lineage>
        <taxon>Bacteria</taxon>
        <taxon>Pseudomonadati</taxon>
        <taxon>Bacteroidota</taxon>
        <taxon>Chitinophagia</taxon>
        <taxon>Chitinophagales</taxon>
        <taxon>Chitinophagaceae</taxon>
        <taxon>Chitinophaga</taxon>
    </lineage>
</organism>
<reference evidence="1 2" key="1">
    <citation type="submission" date="2016-11" db="EMBL/GenBank/DDBJ databases">
        <authorList>
            <person name="Jaros S."/>
            <person name="Januszkiewicz K."/>
            <person name="Wedrychowicz H."/>
        </authorList>
    </citation>
    <scope>NUCLEOTIDE SEQUENCE [LARGE SCALE GENOMIC DNA]</scope>
    <source>
        <strain evidence="1 2">DSM 27406</strain>
    </source>
</reference>
<protein>
    <submittedName>
        <fullName evidence="1">Uncharacterized protein</fullName>
    </submittedName>
</protein>
<accession>A0A1M7J8C4</accession>
<dbReference type="EMBL" id="FRBL01000008">
    <property type="protein sequence ID" value="SHM49266.1"/>
    <property type="molecule type" value="Genomic_DNA"/>
</dbReference>
<proteinExistence type="predicted"/>
<sequence length="75" mass="8401">MAYGRLAACFKIESSHKSTLVINMKIDLIITKIVAKITFDRRLPGVSTPINNDIAYIIIVYPLTLPLHNTFSILV</sequence>
<dbReference type="AlphaFoldDB" id="A0A1M7J8C4"/>